<reference evidence="3 4" key="1">
    <citation type="submission" date="2017-11" db="EMBL/GenBank/DDBJ databases">
        <title>Xanthomonas prunicola sp. nov., a novel pathogen that affects nectarine (Prunus persica var. nectarine) trees.</title>
        <authorList>
            <person name="Lopez M."/>
            <person name="Lopez-Soriano P."/>
            <person name="Garita-Cambronero J."/>
            <person name="Beltran C."/>
            <person name="Taghouti G."/>
            <person name="Portier P."/>
            <person name="Cubero J."/>
            <person name="Fischer-Le Saux M."/>
            <person name="Marco-Noales E."/>
        </authorList>
    </citation>
    <scope>NUCLEOTIDE SEQUENCE [LARGE SCALE GENOMIC DNA]</scope>
    <source>
        <strain evidence="1 3">CFBP8353</strain>
        <strain evidence="2 4">CFBP8354</strain>
    </source>
</reference>
<dbReference type="EMBL" id="PHKV01000002">
    <property type="protein sequence ID" value="PKV13281.1"/>
    <property type="molecule type" value="Genomic_DNA"/>
</dbReference>
<dbReference type="OrthoDB" id="9870602at2"/>
<dbReference type="Proteomes" id="UP000233748">
    <property type="component" value="Unassembled WGS sequence"/>
</dbReference>
<keyword evidence="4" id="KW-1185">Reference proteome</keyword>
<proteinExistence type="predicted"/>
<evidence type="ECO:0000313" key="3">
    <source>
        <dbReference type="Proteomes" id="UP000233720"/>
    </source>
</evidence>
<evidence type="ECO:0000313" key="2">
    <source>
        <dbReference type="EMBL" id="PKV17559.1"/>
    </source>
</evidence>
<evidence type="ECO:0000313" key="1">
    <source>
        <dbReference type="EMBL" id="PKV13281.1"/>
    </source>
</evidence>
<sequence length="123" mass="13711">MEILYSGTDKILCDSLTLMLTESRIEHETSRRFYRVQINDGDEVHQVLVQCNDWDSAARQLDMLTRRTQHKEAPASVNPGSRPQYAAVIMIALGISAGLAATKLLHSAPNPCLFLPQPHAPTR</sequence>
<dbReference type="EMBL" id="PHKW01000002">
    <property type="protein sequence ID" value="PKV17559.1"/>
    <property type="molecule type" value="Genomic_DNA"/>
</dbReference>
<accession>A0A2N3RLD4</accession>
<evidence type="ECO:0000313" key="4">
    <source>
        <dbReference type="Proteomes" id="UP000233748"/>
    </source>
</evidence>
<name>A0A2N3RLD4_9XANT</name>
<comment type="caution">
    <text evidence="1">The sequence shown here is derived from an EMBL/GenBank/DDBJ whole genome shotgun (WGS) entry which is preliminary data.</text>
</comment>
<protein>
    <submittedName>
        <fullName evidence="1">Uncharacterized protein</fullName>
    </submittedName>
</protein>
<dbReference type="AlphaFoldDB" id="A0A2N3RLD4"/>
<dbReference type="Proteomes" id="UP000233720">
    <property type="component" value="Unassembled WGS sequence"/>
</dbReference>
<organism evidence="1 3">
    <name type="scientific">Xanthomonas prunicola</name>
    <dbReference type="NCBI Taxonomy" id="2053930"/>
    <lineage>
        <taxon>Bacteria</taxon>
        <taxon>Pseudomonadati</taxon>
        <taxon>Pseudomonadota</taxon>
        <taxon>Gammaproteobacteria</taxon>
        <taxon>Lysobacterales</taxon>
        <taxon>Lysobacteraceae</taxon>
        <taxon>Xanthomonas</taxon>
    </lineage>
</organism>
<gene>
    <name evidence="1" type="ORF">XpruCFBP8353_08595</name>
    <name evidence="2" type="ORF">XpruCFBP8354_08595</name>
</gene>